<feature type="non-terminal residue" evidence="1">
    <location>
        <position position="1"/>
    </location>
</feature>
<evidence type="ECO:0000313" key="2">
    <source>
        <dbReference type="Proteomes" id="UP000886653"/>
    </source>
</evidence>
<accession>A0A9P6N6U9</accession>
<name>A0A9P6N6U9_9BASI</name>
<proteinExistence type="predicted"/>
<comment type="caution">
    <text evidence="1">The sequence shown here is derived from an EMBL/GenBank/DDBJ whole genome shotgun (WGS) entry which is preliminary data.</text>
</comment>
<organism evidence="1 2">
    <name type="scientific">Cronartium quercuum f. sp. fusiforme G11</name>
    <dbReference type="NCBI Taxonomy" id="708437"/>
    <lineage>
        <taxon>Eukaryota</taxon>
        <taxon>Fungi</taxon>
        <taxon>Dikarya</taxon>
        <taxon>Basidiomycota</taxon>
        <taxon>Pucciniomycotina</taxon>
        <taxon>Pucciniomycetes</taxon>
        <taxon>Pucciniales</taxon>
        <taxon>Coleosporiaceae</taxon>
        <taxon>Cronartium</taxon>
    </lineage>
</organism>
<dbReference type="Proteomes" id="UP000886653">
    <property type="component" value="Unassembled WGS sequence"/>
</dbReference>
<dbReference type="AlphaFoldDB" id="A0A9P6N6U9"/>
<protein>
    <submittedName>
        <fullName evidence="1">Uncharacterized protein</fullName>
    </submittedName>
</protein>
<gene>
    <name evidence="1" type="ORF">CROQUDRAFT_664872</name>
</gene>
<reference evidence="1" key="1">
    <citation type="submission" date="2013-11" db="EMBL/GenBank/DDBJ databases">
        <title>Genome sequence of the fusiform rust pathogen reveals effectors for host alternation and coevolution with pine.</title>
        <authorList>
            <consortium name="DOE Joint Genome Institute"/>
            <person name="Smith K."/>
            <person name="Pendleton A."/>
            <person name="Kubisiak T."/>
            <person name="Anderson C."/>
            <person name="Salamov A."/>
            <person name="Aerts A."/>
            <person name="Riley R."/>
            <person name="Clum A."/>
            <person name="Lindquist E."/>
            <person name="Ence D."/>
            <person name="Campbell M."/>
            <person name="Kronenberg Z."/>
            <person name="Feau N."/>
            <person name="Dhillon B."/>
            <person name="Hamelin R."/>
            <person name="Burleigh J."/>
            <person name="Smith J."/>
            <person name="Yandell M."/>
            <person name="Nelson C."/>
            <person name="Grigoriev I."/>
            <person name="Davis J."/>
        </authorList>
    </citation>
    <scope>NUCLEOTIDE SEQUENCE</scope>
    <source>
        <strain evidence="1">G11</strain>
    </source>
</reference>
<dbReference type="EMBL" id="MU167427">
    <property type="protein sequence ID" value="KAG0140684.1"/>
    <property type="molecule type" value="Genomic_DNA"/>
</dbReference>
<sequence>DKKRKTSLIQYKAVKATKVALEWNATCVDFNALLECFALNCNCKFEGFSPIMLNMFSEGYVHHSPKWPKLKDLCVKLTMDNLSNFFQFCVTHPTHQPGLSFMMTSPNVVCAEEEQAQHIAKA</sequence>
<keyword evidence="2" id="KW-1185">Reference proteome</keyword>
<evidence type="ECO:0000313" key="1">
    <source>
        <dbReference type="EMBL" id="KAG0140684.1"/>
    </source>
</evidence>